<keyword evidence="3" id="KW-0255">Endonuclease</keyword>
<evidence type="ECO:0000256" key="1">
    <source>
        <dbReference type="ARBA" id="ARBA00022694"/>
    </source>
</evidence>
<dbReference type="GO" id="GO:0030677">
    <property type="term" value="C:ribonuclease P complex"/>
    <property type="evidence" value="ECO:0007669"/>
    <property type="project" value="UniProtKB-UniRule"/>
</dbReference>
<dbReference type="EMBL" id="CP002101">
    <property type="protein sequence ID" value="AEH61029.1"/>
    <property type="molecule type" value="Genomic_DNA"/>
</dbReference>
<dbReference type="HOGENOM" id="CLU_137733_1_0_2"/>
<dbReference type="OrthoDB" id="19261at2157"/>
<dbReference type="AlphaFoldDB" id="F7XML4"/>
<accession>F7XML4</accession>
<protein>
    <recommendedName>
        <fullName evidence="3">Ribonuclease P protein component 2</fullName>
        <shortName evidence="3">RNase P component 2</shortName>
        <ecNumber evidence="3">3.1.26.5</ecNumber>
    </recommendedName>
    <alternativeName>
        <fullName evidence="3">Pop5</fullName>
    </alternativeName>
</protein>
<evidence type="ECO:0000256" key="3">
    <source>
        <dbReference type="HAMAP-Rule" id="MF_00755"/>
    </source>
</evidence>
<dbReference type="SUPFAM" id="SSF160350">
    <property type="entry name" value="Rnp2-like"/>
    <property type="match status" value="1"/>
</dbReference>
<dbReference type="GO" id="GO:0004526">
    <property type="term" value="F:ribonuclease P activity"/>
    <property type="evidence" value="ECO:0007669"/>
    <property type="project" value="UniProtKB-UniRule"/>
</dbReference>
<name>F7XML4_METZD</name>
<evidence type="ECO:0000313" key="5">
    <source>
        <dbReference type="Proteomes" id="UP000006622"/>
    </source>
</evidence>
<organism evidence="4 5">
    <name type="scientific">Methanosalsum zhilinae (strain DSM 4017 / NBRC 107636 / OCM 62 / WeN5)</name>
    <name type="common">Methanohalophilus zhilinae</name>
    <dbReference type="NCBI Taxonomy" id="679901"/>
    <lineage>
        <taxon>Archaea</taxon>
        <taxon>Methanobacteriati</taxon>
        <taxon>Methanobacteriota</taxon>
        <taxon>Stenosarchaea group</taxon>
        <taxon>Methanomicrobia</taxon>
        <taxon>Methanosarcinales</taxon>
        <taxon>Methanosarcinaceae</taxon>
        <taxon>Methanosalsum</taxon>
    </lineage>
</organism>
<keyword evidence="3" id="KW-0540">Nuclease</keyword>
<keyword evidence="5" id="KW-1185">Reference proteome</keyword>
<dbReference type="STRING" id="679901.Mzhil_1173"/>
<dbReference type="HAMAP" id="MF_00755">
    <property type="entry name" value="RNase_P_2"/>
    <property type="match status" value="1"/>
</dbReference>
<dbReference type="GO" id="GO:0001682">
    <property type="term" value="P:tRNA 5'-leader removal"/>
    <property type="evidence" value="ECO:0007669"/>
    <property type="project" value="UniProtKB-UniRule"/>
</dbReference>
<comment type="function">
    <text evidence="3">Part of ribonuclease P, a protein complex that generates mature tRNA molecules by cleaving their 5'-ends.</text>
</comment>
<keyword evidence="3" id="KW-0963">Cytoplasm</keyword>
<comment type="subunit">
    <text evidence="3">Consists of a catalytic RNA component and at least 4-5 protein subunits.</text>
</comment>
<dbReference type="GeneID" id="10822806"/>
<dbReference type="InterPro" id="IPR002759">
    <property type="entry name" value="Pop5/Rpp14/Rnp2-like"/>
</dbReference>
<dbReference type="Gene3D" id="3.30.70.3250">
    <property type="entry name" value="Ribonuclease P, Pop5 subunit"/>
    <property type="match status" value="1"/>
</dbReference>
<proteinExistence type="inferred from homology"/>
<dbReference type="Pfam" id="PF01900">
    <property type="entry name" value="RNase_P_Rpp14"/>
    <property type="match status" value="1"/>
</dbReference>
<sequence length="119" mass="13369">MKILPPTLREKKRYLAFELVSEKNVLREDLISEIFSCANLLIGDVGSSECNMRLLKYENSKGIIRCNYLMTDTVRAVLATVNSIAGIPVVIYVMGISGTVAKATEKYLENENIFKPDKH</sequence>
<keyword evidence="1 3" id="KW-0819">tRNA processing</keyword>
<dbReference type="Proteomes" id="UP000006622">
    <property type="component" value="Chromosome"/>
</dbReference>
<evidence type="ECO:0000256" key="2">
    <source>
        <dbReference type="ARBA" id="ARBA00022801"/>
    </source>
</evidence>
<dbReference type="EC" id="3.1.26.5" evidence="3"/>
<keyword evidence="2 3" id="KW-0378">Hydrolase</keyword>
<dbReference type="InterPro" id="IPR038085">
    <property type="entry name" value="Rnp2-like_sf"/>
</dbReference>
<dbReference type="PIRSF" id="PIRSF004952">
    <property type="entry name" value="RNase_P_2"/>
    <property type="match status" value="1"/>
</dbReference>
<comment type="similarity">
    <text evidence="3">Belongs to the eukaryotic/archaeal RNase P protein component 2 family.</text>
</comment>
<comment type="catalytic activity">
    <reaction evidence="3">
        <text>Endonucleolytic cleavage of RNA, removing 5'-extranucleotides from tRNA precursor.</text>
        <dbReference type="EC" id="3.1.26.5"/>
    </reaction>
</comment>
<dbReference type="KEGG" id="mzh:Mzhil_1173"/>
<dbReference type="RefSeq" id="WP_013898466.1">
    <property type="nucleotide sequence ID" value="NC_015676.1"/>
</dbReference>
<dbReference type="GO" id="GO:0005737">
    <property type="term" value="C:cytoplasm"/>
    <property type="evidence" value="ECO:0007669"/>
    <property type="project" value="UniProtKB-SubCell"/>
</dbReference>
<reference evidence="4" key="1">
    <citation type="submission" date="2010-07" db="EMBL/GenBank/DDBJ databases">
        <title>The complete genome of Methanosalsum zhilinae DSM 4017.</title>
        <authorList>
            <consortium name="US DOE Joint Genome Institute (JGI-PGF)"/>
            <person name="Lucas S."/>
            <person name="Copeland A."/>
            <person name="Lapidus A."/>
            <person name="Glavina del Rio T."/>
            <person name="Dalin E."/>
            <person name="Tice H."/>
            <person name="Bruce D."/>
            <person name="Goodwin L."/>
            <person name="Pitluck S."/>
            <person name="Kyrpides N."/>
            <person name="Mavromatis K."/>
            <person name="Ovchinnikova G."/>
            <person name="Daligault H."/>
            <person name="Detter J.C."/>
            <person name="Han C."/>
            <person name="Tapia R."/>
            <person name="Larimer F."/>
            <person name="Land M."/>
            <person name="Hauser L."/>
            <person name="Markowitz V."/>
            <person name="Cheng J.-F."/>
            <person name="Hugenholtz P."/>
            <person name="Woyke T."/>
            <person name="Wu D."/>
            <person name="Spring S."/>
            <person name="Schueler E."/>
            <person name="Brambilla E."/>
            <person name="Klenk H.-P."/>
            <person name="Eisen J.A."/>
        </authorList>
    </citation>
    <scope>NUCLEOTIDE SEQUENCE</scope>
    <source>
        <strain evidence="4">DSM 4017</strain>
    </source>
</reference>
<evidence type="ECO:0000313" key="4">
    <source>
        <dbReference type="EMBL" id="AEH61029.1"/>
    </source>
</evidence>
<comment type="subcellular location">
    <subcellularLocation>
        <location evidence="3">Cytoplasm</location>
    </subcellularLocation>
</comment>
<dbReference type="InterPro" id="IPR016434">
    <property type="entry name" value="Rnp2_archaea"/>
</dbReference>
<gene>
    <name evidence="3" type="primary">rnp2</name>
    <name evidence="4" type="ordered locus">Mzhil_1173</name>
</gene>